<dbReference type="SMART" id="SM00458">
    <property type="entry name" value="RICIN"/>
    <property type="match status" value="1"/>
</dbReference>
<dbReference type="SUPFAM" id="SSF50370">
    <property type="entry name" value="Ricin B-like lectins"/>
    <property type="match status" value="1"/>
</dbReference>
<evidence type="ECO:0000313" key="3">
    <source>
        <dbReference type="EMBL" id="GAA3125955.1"/>
    </source>
</evidence>
<evidence type="ECO:0000313" key="4">
    <source>
        <dbReference type="Proteomes" id="UP001500893"/>
    </source>
</evidence>
<dbReference type="InterPro" id="IPR000772">
    <property type="entry name" value="Ricin_B_lectin"/>
</dbReference>
<gene>
    <name evidence="3" type="ORF">GCM10010521_10740</name>
</gene>
<keyword evidence="4" id="KW-1185">Reference proteome</keyword>
<sequence>MPPRTRHRLASRLGALLAVVGLSLGASALPSQAAAKAATDPTGLNGVTITNVNNGRSLDAQNGNTGDGVFIVTNSSPGYHQKWRLDPDRSDGSFSIVNSDTGKCVDAGTPLRQRSCDGRASEQWYFQPVTGSTATFMIRQKRDNSCLDVWYAANYDDAWTDNYSCNGTTAQRWTLSGTGTAARDAFDLAVDYAAARCTKDTSTCSWSTRSQTPAAPLPKQCVSPVWYNGSENPAGYTFSINKQTGWSSSLGWQLSASLGTGAASPIATSVASTVSGNVSMSITEDLGNSVSATIPPGKYGWVALSELATRVTGTWTFDKNGFAWTADDTLTVPLKNDATGGASIYSVQTSGTFTNCQS</sequence>
<dbReference type="Pfam" id="PF14200">
    <property type="entry name" value="RicinB_lectin_2"/>
    <property type="match status" value="1"/>
</dbReference>
<accession>A0ABP6MTV8</accession>
<dbReference type="CDD" id="cd00161">
    <property type="entry name" value="beta-trefoil_Ricin-like"/>
    <property type="match status" value="1"/>
</dbReference>
<dbReference type="InterPro" id="IPR035992">
    <property type="entry name" value="Ricin_B-like_lectins"/>
</dbReference>
<organism evidence="3 4">
    <name type="scientific">Streptomyces rameus</name>
    <dbReference type="NCBI Taxonomy" id="68261"/>
    <lineage>
        <taxon>Bacteria</taxon>
        <taxon>Bacillati</taxon>
        <taxon>Actinomycetota</taxon>
        <taxon>Actinomycetes</taxon>
        <taxon>Kitasatosporales</taxon>
        <taxon>Streptomycetaceae</taxon>
        <taxon>Streptomyces</taxon>
    </lineage>
</organism>
<reference evidence="4" key="1">
    <citation type="journal article" date="2019" name="Int. J. Syst. Evol. Microbiol.">
        <title>The Global Catalogue of Microorganisms (GCM) 10K type strain sequencing project: providing services to taxonomists for standard genome sequencing and annotation.</title>
        <authorList>
            <consortium name="The Broad Institute Genomics Platform"/>
            <consortium name="The Broad Institute Genome Sequencing Center for Infectious Disease"/>
            <person name="Wu L."/>
            <person name="Ma J."/>
        </authorList>
    </citation>
    <scope>NUCLEOTIDE SEQUENCE [LARGE SCALE GENOMIC DNA]</scope>
    <source>
        <strain evidence="4">JCM 11574</strain>
    </source>
</reference>
<protein>
    <recommendedName>
        <fullName evidence="2">Ricin B lectin domain-containing protein</fullName>
    </recommendedName>
</protein>
<evidence type="ECO:0000259" key="2">
    <source>
        <dbReference type="SMART" id="SM00458"/>
    </source>
</evidence>
<dbReference type="Gene3D" id="2.80.10.50">
    <property type="match status" value="2"/>
</dbReference>
<dbReference type="RefSeq" id="WP_345047616.1">
    <property type="nucleotide sequence ID" value="NZ_BAAAVM010000011.1"/>
</dbReference>
<proteinExistence type="predicted"/>
<feature type="signal peptide" evidence="1">
    <location>
        <begin position="1"/>
        <end position="28"/>
    </location>
</feature>
<name>A0ABP6MTV8_9ACTN</name>
<keyword evidence="1" id="KW-0732">Signal</keyword>
<dbReference type="Proteomes" id="UP001500893">
    <property type="component" value="Unassembled WGS sequence"/>
</dbReference>
<comment type="caution">
    <text evidence="3">The sequence shown here is derived from an EMBL/GenBank/DDBJ whole genome shotgun (WGS) entry which is preliminary data.</text>
</comment>
<feature type="domain" description="Ricin B lectin" evidence="2">
    <location>
        <begin position="45"/>
        <end position="176"/>
    </location>
</feature>
<dbReference type="EMBL" id="BAAAVM010000011">
    <property type="protein sequence ID" value="GAA3125955.1"/>
    <property type="molecule type" value="Genomic_DNA"/>
</dbReference>
<evidence type="ECO:0000256" key="1">
    <source>
        <dbReference type="SAM" id="SignalP"/>
    </source>
</evidence>
<feature type="chain" id="PRO_5046378436" description="Ricin B lectin domain-containing protein" evidence="1">
    <location>
        <begin position="29"/>
        <end position="358"/>
    </location>
</feature>
<dbReference type="PROSITE" id="PS50231">
    <property type="entry name" value="RICIN_B_LECTIN"/>
    <property type="match status" value="1"/>
</dbReference>